<gene>
    <name evidence="1" type="ORF">H8R02_20375</name>
</gene>
<evidence type="ECO:0000313" key="1">
    <source>
        <dbReference type="EMBL" id="MBC5766833.1"/>
    </source>
</evidence>
<accession>A0A923MAG5</accession>
<name>A0A923MAG5_9BURK</name>
<keyword evidence="2" id="KW-1185">Reference proteome</keyword>
<dbReference type="EMBL" id="JACORU010000008">
    <property type="protein sequence ID" value="MBC5766833.1"/>
    <property type="molecule type" value="Genomic_DNA"/>
</dbReference>
<sequence>MPTQTMDEVRNPAPRKQPYTLYAANGRVYARNAAGPVIDLGALRREQGAYCYLLDGNKLSGGGFSTEKEALREIAARLHFLWLDGQFTALPDVRQTAGVDFSSATHLDIELDELGPNERIEDARV</sequence>
<reference evidence="1" key="1">
    <citation type="submission" date="2020-08" db="EMBL/GenBank/DDBJ databases">
        <title>Ramlibacter sp. GTP1 16S ribosomal RNA gene genome sequencing and assembly.</title>
        <authorList>
            <person name="Kang M."/>
        </authorList>
    </citation>
    <scope>NUCLEOTIDE SEQUENCE</scope>
    <source>
        <strain evidence="1">GTP1</strain>
    </source>
</reference>
<organism evidence="1 2">
    <name type="scientific">Ramlibacter albus</name>
    <dbReference type="NCBI Taxonomy" id="2079448"/>
    <lineage>
        <taxon>Bacteria</taxon>
        <taxon>Pseudomonadati</taxon>
        <taxon>Pseudomonadota</taxon>
        <taxon>Betaproteobacteria</taxon>
        <taxon>Burkholderiales</taxon>
        <taxon>Comamonadaceae</taxon>
        <taxon>Ramlibacter</taxon>
    </lineage>
</organism>
<dbReference type="AlphaFoldDB" id="A0A923MAG5"/>
<proteinExistence type="predicted"/>
<comment type="caution">
    <text evidence="1">The sequence shown here is derived from an EMBL/GenBank/DDBJ whole genome shotgun (WGS) entry which is preliminary data.</text>
</comment>
<protein>
    <submittedName>
        <fullName evidence="1">Uncharacterized protein</fullName>
    </submittedName>
</protein>
<evidence type="ECO:0000313" key="2">
    <source>
        <dbReference type="Proteomes" id="UP000596827"/>
    </source>
</evidence>
<dbReference type="RefSeq" id="WP_187083329.1">
    <property type="nucleotide sequence ID" value="NZ_JACORU010000008.1"/>
</dbReference>
<dbReference type="Proteomes" id="UP000596827">
    <property type="component" value="Unassembled WGS sequence"/>
</dbReference>